<proteinExistence type="predicted"/>
<dbReference type="Proteomes" id="UP000023268">
    <property type="component" value="Unassembled WGS sequence"/>
</dbReference>
<evidence type="ECO:0000259" key="1">
    <source>
        <dbReference type="Pfam" id="PF13333"/>
    </source>
</evidence>
<reference evidence="2 3" key="1">
    <citation type="submission" date="2014-02" db="EMBL/GenBank/DDBJ databases">
        <title>Draft Genome of Hylemonella gracilis isolated from the Niagara River.</title>
        <authorList>
            <person name="Pawlowski D.R."/>
            <person name="Koudelka G.B."/>
        </authorList>
    </citation>
    <scope>NUCLEOTIDE SEQUENCE [LARGE SCALE GENOMIC DNA]</scope>
    <source>
        <strain evidence="2 3">Niagara R</strain>
    </source>
</reference>
<dbReference type="GO" id="GO:0015074">
    <property type="term" value="P:DNA integration"/>
    <property type="evidence" value="ECO:0007669"/>
    <property type="project" value="InterPro"/>
</dbReference>
<dbReference type="eggNOG" id="COG2801">
    <property type="taxonomic scope" value="Bacteria"/>
</dbReference>
<name>A0A016XEN3_9BURK</name>
<sequence>MFNYIEMFYNPKRRHSTSGNVSPVEFEMQHSQRLECV</sequence>
<dbReference type="InterPro" id="IPR001584">
    <property type="entry name" value="Integrase_cat-core"/>
</dbReference>
<feature type="domain" description="Integrase catalytic" evidence="1">
    <location>
        <begin position="2"/>
        <end position="29"/>
    </location>
</feature>
<evidence type="ECO:0000313" key="2">
    <source>
        <dbReference type="EMBL" id="EYC49673.1"/>
    </source>
</evidence>
<comment type="caution">
    <text evidence="2">The sequence shown here is derived from an EMBL/GenBank/DDBJ whole genome shotgun (WGS) entry which is preliminary data.</text>
</comment>
<gene>
    <name evidence="2" type="ORF">AZ34_00380</name>
</gene>
<dbReference type="AlphaFoldDB" id="A0A016XEN3"/>
<dbReference type="STRING" id="1458275.AZ34_00380"/>
<organism evidence="2 3">
    <name type="scientific">Hylemonella gracilis str. Niagara R</name>
    <dbReference type="NCBI Taxonomy" id="1458275"/>
    <lineage>
        <taxon>Bacteria</taxon>
        <taxon>Pseudomonadati</taxon>
        <taxon>Pseudomonadota</taxon>
        <taxon>Betaproteobacteria</taxon>
        <taxon>Burkholderiales</taxon>
        <taxon>Comamonadaceae</taxon>
        <taxon>Hylemonella</taxon>
    </lineage>
</organism>
<dbReference type="Pfam" id="PF13333">
    <property type="entry name" value="rve_2"/>
    <property type="match status" value="1"/>
</dbReference>
<accession>A0A016XEN3</accession>
<dbReference type="EMBL" id="JEMG01000001">
    <property type="protein sequence ID" value="EYC49673.1"/>
    <property type="molecule type" value="Genomic_DNA"/>
</dbReference>
<evidence type="ECO:0000313" key="3">
    <source>
        <dbReference type="Proteomes" id="UP000023268"/>
    </source>
</evidence>
<protein>
    <submittedName>
        <fullName evidence="2">Transposase</fullName>
    </submittedName>
</protein>